<dbReference type="InterPro" id="IPR000835">
    <property type="entry name" value="HTH_MarR-typ"/>
</dbReference>
<dbReference type="PANTHER" id="PTHR39515">
    <property type="entry name" value="CONSERVED PROTEIN"/>
    <property type="match status" value="1"/>
</dbReference>
<gene>
    <name evidence="2" type="ORF">J2739_004022</name>
</gene>
<dbReference type="SUPFAM" id="SSF46785">
    <property type="entry name" value="Winged helix' DNA-binding domain"/>
    <property type="match status" value="1"/>
</dbReference>
<dbReference type="InterPro" id="IPR036390">
    <property type="entry name" value="WH_DNA-bd_sf"/>
</dbReference>
<dbReference type="SMART" id="SM00347">
    <property type="entry name" value="HTH_MARR"/>
    <property type="match status" value="1"/>
</dbReference>
<comment type="caution">
    <text evidence="2">The sequence shown here is derived from an EMBL/GenBank/DDBJ whole genome shotgun (WGS) entry which is preliminary data.</text>
</comment>
<dbReference type="PROSITE" id="PS50995">
    <property type="entry name" value="HTH_MARR_2"/>
    <property type="match status" value="1"/>
</dbReference>
<evidence type="ECO:0000313" key="3">
    <source>
        <dbReference type="Proteomes" id="UP001184230"/>
    </source>
</evidence>
<reference evidence="2 3" key="1">
    <citation type="submission" date="2023-07" db="EMBL/GenBank/DDBJ databases">
        <title>Sorghum-associated microbial communities from plants grown in Nebraska, USA.</title>
        <authorList>
            <person name="Schachtman D."/>
        </authorList>
    </citation>
    <scope>NUCLEOTIDE SEQUENCE [LARGE SCALE GENOMIC DNA]</scope>
    <source>
        <strain evidence="2 3">DS1781</strain>
    </source>
</reference>
<dbReference type="Gene3D" id="1.10.287.100">
    <property type="match status" value="1"/>
</dbReference>
<dbReference type="EMBL" id="JAVDRF010000009">
    <property type="protein sequence ID" value="MDR6538235.1"/>
    <property type="molecule type" value="Genomic_DNA"/>
</dbReference>
<sequence>MTRPSADTLRTAIRLRASVSQLNRHLRSQGAANSPANAQLSVLGQLYRRGPLTPTELALHEHVKLQTLTRLLAEIEREGLVERRAHGGDARKSILSLTAAGARLLGTEVHRREASLACAIEARLCAGERAQLLAACELIDRVAEGLELPPQPQASPARRA</sequence>
<protein>
    <submittedName>
        <fullName evidence="2">DNA-binding MarR family transcriptional regulator</fullName>
    </submittedName>
</protein>
<dbReference type="InterPro" id="IPR052526">
    <property type="entry name" value="HTH-type_Bedaq_tolerance"/>
</dbReference>
<dbReference type="GO" id="GO:0003677">
    <property type="term" value="F:DNA binding"/>
    <property type="evidence" value="ECO:0007669"/>
    <property type="project" value="UniProtKB-KW"/>
</dbReference>
<proteinExistence type="predicted"/>
<dbReference type="Pfam" id="PF01047">
    <property type="entry name" value="MarR"/>
    <property type="match status" value="1"/>
</dbReference>
<organism evidence="2 3">
    <name type="scientific">Variovorax soli</name>
    <dbReference type="NCBI Taxonomy" id="376815"/>
    <lineage>
        <taxon>Bacteria</taxon>
        <taxon>Pseudomonadati</taxon>
        <taxon>Pseudomonadota</taxon>
        <taxon>Betaproteobacteria</taxon>
        <taxon>Burkholderiales</taxon>
        <taxon>Comamonadaceae</taxon>
        <taxon>Variovorax</taxon>
    </lineage>
</organism>
<dbReference type="Proteomes" id="UP001184230">
    <property type="component" value="Unassembled WGS sequence"/>
</dbReference>
<accession>A0ABU1NIH3</accession>
<feature type="domain" description="HTH marR-type" evidence="1">
    <location>
        <begin position="5"/>
        <end position="141"/>
    </location>
</feature>
<dbReference type="InterPro" id="IPR036388">
    <property type="entry name" value="WH-like_DNA-bd_sf"/>
</dbReference>
<keyword evidence="3" id="KW-1185">Reference proteome</keyword>
<keyword evidence="2" id="KW-0238">DNA-binding</keyword>
<dbReference type="RefSeq" id="WP_309904833.1">
    <property type="nucleotide sequence ID" value="NZ_JAVDRF010000009.1"/>
</dbReference>
<evidence type="ECO:0000259" key="1">
    <source>
        <dbReference type="PROSITE" id="PS50995"/>
    </source>
</evidence>
<evidence type="ECO:0000313" key="2">
    <source>
        <dbReference type="EMBL" id="MDR6538235.1"/>
    </source>
</evidence>
<name>A0ABU1NIH3_9BURK</name>
<dbReference type="PRINTS" id="PR00598">
    <property type="entry name" value="HTHMARR"/>
</dbReference>
<dbReference type="Gene3D" id="1.10.10.10">
    <property type="entry name" value="Winged helix-like DNA-binding domain superfamily/Winged helix DNA-binding domain"/>
    <property type="match status" value="1"/>
</dbReference>
<dbReference type="PANTHER" id="PTHR39515:SF2">
    <property type="entry name" value="HTH-TYPE TRANSCRIPTIONAL REGULATOR RV0880"/>
    <property type="match status" value="1"/>
</dbReference>